<dbReference type="PANTHER" id="PTHR30289">
    <property type="entry name" value="UNCHARACTERIZED PROTEIN YBCL-RELATED"/>
    <property type="match status" value="1"/>
</dbReference>
<evidence type="ECO:0000313" key="4">
    <source>
        <dbReference type="Proteomes" id="UP000031838"/>
    </source>
</evidence>
<dbReference type="PANTHER" id="PTHR30289:SF1">
    <property type="entry name" value="PEBP (PHOSPHATIDYLETHANOLAMINE-BINDING PROTEIN) FAMILY PROTEIN"/>
    <property type="match status" value="1"/>
</dbReference>
<dbReference type="SUPFAM" id="SSF49777">
    <property type="entry name" value="PEBP-like"/>
    <property type="match status" value="1"/>
</dbReference>
<dbReference type="InterPro" id="IPR036610">
    <property type="entry name" value="PEBP-like_sf"/>
</dbReference>
<dbReference type="NCBIfam" id="TIGR00481">
    <property type="entry name" value="YbhB/YbcL family Raf kinase inhibitor-like protein"/>
    <property type="match status" value="1"/>
</dbReference>
<dbReference type="InterPro" id="IPR008914">
    <property type="entry name" value="PEBP"/>
</dbReference>
<dbReference type="HOGENOM" id="CLU_083918_2_0_4"/>
<reference evidence="3 4" key="2">
    <citation type="journal article" date="2016" name="Appl. Microbiol. Biotechnol.">
        <title>Mutations improving production and secretion of extracellular lipase by Burkholderia glumae PG1.</title>
        <authorList>
            <person name="Knapp A."/>
            <person name="Voget S."/>
            <person name="Gao R."/>
            <person name="Zaburannyi N."/>
            <person name="Krysciak D."/>
            <person name="Breuer M."/>
            <person name="Hauer B."/>
            <person name="Streit W.R."/>
            <person name="Muller R."/>
            <person name="Daniel R."/>
            <person name="Jaeger K.E."/>
        </authorList>
    </citation>
    <scope>NUCLEOTIDE SEQUENCE [LARGE SCALE GENOMIC DNA]</scope>
    <source>
        <strain evidence="3 4">PG1</strain>
    </source>
</reference>
<name>A0A0B6RRG6_BURPL</name>
<protein>
    <submittedName>
        <fullName evidence="3">Putative phospholipid-binding protein</fullName>
    </submittedName>
</protein>
<keyword evidence="2" id="KW-0732">Signal</keyword>
<sequence length="198" mass="21354">MRESRQTKRTSRRRGVNAWRLLAVLAAAFASLARPGAQTPFSLTSPELRDGGRVSAAQRYGQGACHGENRSPALAWQNPPRGTRSYAITMFDLDAPGRGWWHWAVADIPASATGLPANASGSGFLGRLGAVEARNDFGGDGYGGPCPPPGKPHRYVITVYALDTERLRAAQGRPPQLFDHEISVSALAYARLTVTDER</sequence>
<dbReference type="AlphaFoldDB" id="A0A0B6RRG6"/>
<feature type="signal peptide" evidence="2">
    <location>
        <begin position="1"/>
        <end position="33"/>
    </location>
</feature>
<gene>
    <name evidence="3" type="ORF">BGL_1c02120</name>
</gene>
<feature type="chain" id="PRO_5002121995" evidence="2">
    <location>
        <begin position="34"/>
        <end position="198"/>
    </location>
</feature>
<reference evidence="4" key="1">
    <citation type="submission" date="2011-03" db="EMBL/GenBank/DDBJ databases">
        <authorList>
            <person name="Voget S."/>
            <person name="Streit W.R."/>
            <person name="Jaeger K.E."/>
            <person name="Daniel R."/>
        </authorList>
    </citation>
    <scope>NUCLEOTIDE SEQUENCE [LARGE SCALE GENOMIC DNA]</scope>
    <source>
        <strain evidence="4">PG1</strain>
    </source>
</reference>
<proteinExistence type="predicted"/>
<evidence type="ECO:0000256" key="1">
    <source>
        <dbReference type="SAM" id="MobiDB-lite"/>
    </source>
</evidence>
<dbReference type="Gene3D" id="3.90.280.10">
    <property type="entry name" value="PEBP-like"/>
    <property type="match status" value="1"/>
</dbReference>
<dbReference type="Pfam" id="PF01161">
    <property type="entry name" value="PBP"/>
    <property type="match status" value="1"/>
</dbReference>
<organism evidence="3 4">
    <name type="scientific">Burkholderia plantarii</name>
    <dbReference type="NCBI Taxonomy" id="41899"/>
    <lineage>
        <taxon>Bacteria</taxon>
        <taxon>Pseudomonadati</taxon>
        <taxon>Pseudomonadota</taxon>
        <taxon>Betaproteobacteria</taxon>
        <taxon>Burkholderiales</taxon>
        <taxon>Burkholderiaceae</taxon>
        <taxon>Burkholderia</taxon>
    </lineage>
</organism>
<feature type="region of interest" description="Disordered" evidence="1">
    <location>
        <begin position="59"/>
        <end position="78"/>
    </location>
</feature>
<dbReference type="InterPro" id="IPR005247">
    <property type="entry name" value="YbhB_YbcL/LppC-like"/>
</dbReference>
<keyword evidence="4" id="KW-1185">Reference proteome</keyword>
<dbReference type="Proteomes" id="UP000031838">
    <property type="component" value="Chromosome 1"/>
</dbReference>
<dbReference type="KEGG" id="bgp:BGL_1c02120"/>
<accession>A0A0B6RRG6</accession>
<evidence type="ECO:0000256" key="2">
    <source>
        <dbReference type="SAM" id="SignalP"/>
    </source>
</evidence>
<dbReference type="RefSeq" id="WP_042623606.1">
    <property type="nucleotide sequence ID" value="NZ_BSTO01000003.1"/>
</dbReference>
<dbReference type="EMBL" id="CP002580">
    <property type="protein sequence ID" value="AJK44764.1"/>
    <property type="molecule type" value="Genomic_DNA"/>
</dbReference>
<evidence type="ECO:0000313" key="3">
    <source>
        <dbReference type="EMBL" id="AJK44764.1"/>
    </source>
</evidence>
<dbReference type="KEGG" id="bpla:bpln_1g02150"/>
<dbReference type="CDD" id="cd00865">
    <property type="entry name" value="PEBP_bact_arch"/>
    <property type="match status" value="1"/>
</dbReference>